<dbReference type="CDD" id="cd12087">
    <property type="entry name" value="TM_EGFR-like"/>
    <property type="match status" value="1"/>
</dbReference>
<name>A0AAE0I687_9PEZI</name>
<evidence type="ECO:0000256" key="1">
    <source>
        <dbReference type="ARBA" id="ARBA00004167"/>
    </source>
</evidence>
<organism evidence="8 9">
    <name type="scientific">Apodospora peruviana</name>
    <dbReference type="NCBI Taxonomy" id="516989"/>
    <lineage>
        <taxon>Eukaryota</taxon>
        <taxon>Fungi</taxon>
        <taxon>Dikarya</taxon>
        <taxon>Ascomycota</taxon>
        <taxon>Pezizomycotina</taxon>
        <taxon>Sordariomycetes</taxon>
        <taxon>Sordariomycetidae</taxon>
        <taxon>Sordariales</taxon>
        <taxon>Lasiosphaeriaceae</taxon>
        <taxon>Apodospora</taxon>
    </lineage>
</organism>
<keyword evidence="7" id="KW-0732">Signal</keyword>
<feature type="signal peptide" evidence="7">
    <location>
        <begin position="1"/>
        <end position="25"/>
    </location>
</feature>
<protein>
    <recommendedName>
        <fullName evidence="10">Extracellular membrane protein CFEM domain-containing protein</fullName>
    </recommendedName>
</protein>
<dbReference type="GO" id="GO:0016020">
    <property type="term" value="C:membrane"/>
    <property type="evidence" value="ECO:0007669"/>
    <property type="project" value="UniProtKB-SubCell"/>
</dbReference>
<evidence type="ECO:0000256" key="5">
    <source>
        <dbReference type="SAM" id="MobiDB-lite"/>
    </source>
</evidence>
<dbReference type="PANTHER" id="PTHR15549:SF26">
    <property type="entry name" value="AXIAL BUDDING PATTERN PROTEIN 2-RELATED"/>
    <property type="match status" value="1"/>
</dbReference>
<reference evidence="8" key="2">
    <citation type="submission" date="2023-06" db="EMBL/GenBank/DDBJ databases">
        <authorList>
            <consortium name="Lawrence Berkeley National Laboratory"/>
            <person name="Haridas S."/>
            <person name="Hensen N."/>
            <person name="Bonometti L."/>
            <person name="Westerberg I."/>
            <person name="Brannstrom I.O."/>
            <person name="Guillou S."/>
            <person name="Cros-Aarteil S."/>
            <person name="Calhoun S."/>
            <person name="Kuo A."/>
            <person name="Mondo S."/>
            <person name="Pangilinan J."/>
            <person name="Riley R."/>
            <person name="Labutti K."/>
            <person name="Andreopoulos B."/>
            <person name="Lipzen A."/>
            <person name="Chen C."/>
            <person name="Yanf M."/>
            <person name="Daum C."/>
            <person name="Ng V."/>
            <person name="Clum A."/>
            <person name="Steindorff A."/>
            <person name="Ohm R."/>
            <person name="Martin F."/>
            <person name="Silar P."/>
            <person name="Natvig D."/>
            <person name="Lalanne C."/>
            <person name="Gautier V."/>
            <person name="Ament-Velasquez S.L."/>
            <person name="Kruys A."/>
            <person name="Hutchinson M.I."/>
            <person name="Powell A.J."/>
            <person name="Barry K."/>
            <person name="Miller A.N."/>
            <person name="Grigoriev I.V."/>
            <person name="Debuchy R."/>
            <person name="Gladieux P."/>
            <person name="Thoren M.H."/>
            <person name="Johannesson H."/>
        </authorList>
    </citation>
    <scope>NUCLEOTIDE SEQUENCE</scope>
    <source>
        <strain evidence="8">CBS 118394</strain>
    </source>
</reference>
<evidence type="ECO:0000256" key="4">
    <source>
        <dbReference type="ARBA" id="ARBA00023136"/>
    </source>
</evidence>
<dbReference type="InterPro" id="IPR051694">
    <property type="entry name" value="Immunoregulatory_rcpt-like"/>
</dbReference>
<keyword evidence="9" id="KW-1185">Reference proteome</keyword>
<accession>A0AAE0I687</accession>
<keyword evidence="2 6" id="KW-0812">Transmembrane</keyword>
<evidence type="ECO:0008006" key="10">
    <source>
        <dbReference type="Google" id="ProtNLM"/>
    </source>
</evidence>
<keyword evidence="4 6" id="KW-0472">Membrane</keyword>
<evidence type="ECO:0000256" key="6">
    <source>
        <dbReference type="SAM" id="Phobius"/>
    </source>
</evidence>
<comment type="caution">
    <text evidence="8">The sequence shown here is derived from an EMBL/GenBank/DDBJ whole genome shotgun (WGS) entry which is preliminary data.</text>
</comment>
<feature type="chain" id="PRO_5041952533" description="Extracellular membrane protein CFEM domain-containing protein" evidence="7">
    <location>
        <begin position="26"/>
        <end position="367"/>
    </location>
</feature>
<dbReference type="EMBL" id="JAUEDM010000004">
    <property type="protein sequence ID" value="KAK3319210.1"/>
    <property type="molecule type" value="Genomic_DNA"/>
</dbReference>
<feature type="compositionally biased region" description="Basic and acidic residues" evidence="5">
    <location>
        <begin position="247"/>
        <end position="257"/>
    </location>
</feature>
<feature type="compositionally biased region" description="Polar residues" evidence="5">
    <location>
        <begin position="355"/>
        <end position="367"/>
    </location>
</feature>
<keyword evidence="3 6" id="KW-1133">Transmembrane helix</keyword>
<sequence length="367" mass="37522">MRGAQGMGALPPALVALILVSVSRAASTIDFSFYPPKAQDCLYRSSNSSSCAAGSVEETNACLCSNGGNFVSGAAKCLGKADPGDLSLVYLTMDDACSNSGTDLTVSEEQYLAAAGMPGTTLTSVQPTSTKLPTTSSSSAVTTSATTTLMTGAPGSQESAKAGADDKGGDKNKKGNASLSTGARAGIIAGGVVVALALLGAVGFAIFWYRRKKDGEESHPMLPQDDRHMSLVPTAAETSALMAIDTPKGDWPTDTKWRPSSNPAEERKSGFNWESPYDLAVPGATLAPGTPTSPGRTPSPPRSPPLTAHSTVSHLSAARSGVFELAGSDRQPAEVPAGPLETDDEPVVIPLPQGEGSQRYSGASGSR</sequence>
<evidence type="ECO:0000256" key="3">
    <source>
        <dbReference type="ARBA" id="ARBA00022989"/>
    </source>
</evidence>
<feature type="compositionally biased region" description="Basic and acidic residues" evidence="5">
    <location>
        <begin position="163"/>
        <end position="173"/>
    </location>
</feature>
<dbReference type="Proteomes" id="UP001283341">
    <property type="component" value="Unassembled WGS sequence"/>
</dbReference>
<gene>
    <name evidence="8" type="ORF">B0H66DRAFT_475700</name>
</gene>
<feature type="region of interest" description="Disordered" evidence="5">
    <location>
        <begin position="123"/>
        <end position="175"/>
    </location>
</feature>
<comment type="subcellular location">
    <subcellularLocation>
        <location evidence="1">Membrane</location>
        <topology evidence="1">Single-pass membrane protein</topology>
    </subcellularLocation>
</comment>
<dbReference type="PANTHER" id="PTHR15549">
    <property type="entry name" value="PAIRED IMMUNOGLOBULIN-LIKE TYPE 2 RECEPTOR"/>
    <property type="match status" value="1"/>
</dbReference>
<proteinExistence type="predicted"/>
<dbReference type="AlphaFoldDB" id="A0AAE0I687"/>
<feature type="region of interest" description="Disordered" evidence="5">
    <location>
        <begin position="244"/>
        <end position="367"/>
    </location>
</feature>
<feature type="transmembrane region" description="Helical" evidence="6">
    <location>
        <begin position="187"/>
        <end position="209"/>
    </location>
</feature>
<evidence type="ECO:0000256" key="2">
    <source>
        <dbReference type="ARBA" id="ARBA00022692"/>
    </source>
</evidence>
<dbReference type="GO" id="GO:0071944">
    <property type="term" value="C:cell periphery"/>
    <property type="evidence" value="ECO:0007669"/>
    <property type="project" value="UniProtKB-ARBA"/>
</dbReference>
<evidence type="ECO:0000313" key="8">
    <source>
        <dbReference type="EMBL" id="KAK3319210.1"/>
    </source>
</evidence>
<reference evidence="8" key="1">
    <citation type="journal article" date="2023" name="Mol. Phylogenet. Evol.">
        <title>Genome-scale phylogeny and comparative genomics of the fungal order Sordariales.</title>
        <authorList>
            <person name="Hensen N."/>
            <person name="Bonometti L."/>
            <person name="Westerberg I."/>
            <person name="Brannstrom I.O."/>
            <person name="Guillou S."/>
            <person name="Cros-Aarteil S."/>
            <person name="Calhoun S."/>
            <person name="Haridas S."/>
            <person name="Kuo A."/>
            <person name="Mondo S."/>
            <person name="Pangilinan J."/>
            <person name="Riley R."/>
            <person name="LaButti K."/>
            <person name="Andreopoulos B."/>
            <person name="Lipzen A."/>
            <person name="Chen C."/>
            <person name="Yan M."/>
            <person name="Daum C."/>
            <person name="Ng V."/>
            <person name="Clum A."/>
            <person name="Steindorff A."/>
            <person name="Ohm R.A."/>
            <person name="Martin F."/>
            <person name="Silar P."/>
            <person name="Natvig D.O."/>
            <person name="Lalanne C."/>
            <person name="Gautier V."/>
            <person name="Ament-Velasquez S.L."/>
            <person name="Kruys A."/>
            <person name="Hutchinson M.I."/>
            <person name="Powell A.J."/>
            <person name="Barry K."/>
            <person name="Miller A.N."/>
            <person name="Grigoriev I.V."/>
            <person name="Debuchy R."/>
            <person name="Gladieux P."/>
            <person name="Hiltunen Thoren M."/>
            <person name="Johannesson H."/>
        </authorList>
    </citation>
    <scope>NUCLEOTIDE SEQUENCE</scope>
    <source>
        <strain evidence="8">CBS 118394</strain>
    </source>
</reference>
<feature type="compositionally biased region" description="Low complexity" evidence="5">
    <location>
        <begin position="127"/>
        <end position="148"/>
    </location>
</feature>
<evidence type="ECO:0000313" key="9">
    <source>
        <dbReference type="Proteomes" id="UP001283341"/>
    </source>
</evidence>
<evidence type="ECO:0000256" key="7">
    <source>
        <dbReference type="SAM" id="SignalP"/>
    </source>
</evidence>